<dbReference type="RefSeq" id="WP_144539764.1">
    <property type="nucleotide sequence ID" value="NZ_CBCSDC010000009.1"/>
</dbReference>
<name>A0A562K708_9BACI</name>
<dbReference type="AlphaFoldDB" id="A0A562K708"/>
<dbReference type="Proteomes" id="UP000318667">
    <property type="component" value="Unassembled WGS sequence"/>
</dbReference>
<organism evidence="1 2">
    <name type="scientific">Cytobacillus oceanisediminis</name>
    <dbReference type="NCBI Taxonomy" id="665099"/>
    <lineage>
        <taxon>Bacteria</taxon>
        <taxon>Bacillati</taxon>
        <taxon>Bacillota</taxon>
        <taxon>Bacilli</taxon>
        <taxon>Bacillales</taxon>
        <taxon>Bacillaceae</taxon>
        <taxon>Cytobacillus</taxon>
    </lineage>
</organism>
<evidence type="ECO:0000313" key="2">
    <source>
        <dbReference type="Proteomes" id="UP000318667"/>
    </source>
</evidence>
<accession>A0A562K708</accession>
<proteinExistence type="predicted"/>
<dbReference type="GeneID" id="65401926"/>
<keyword evidence="2" id="KW-1185">Reference proteome</keyword>
<dbReference type="OrthoDB" id="2375516at2"/>
<comment type="caution">
    <text evidence="1">The sequence shown here is derived from an EMBL/GenBank/DDBJ whole genome shotgun (WGS) entry which is preliminary data.</text>
</comment>
<sequence length="126" mass="14817">MGREIHFGEEELTLKLTGLTGYFALKRKIIMPYSMIKNVTVDYFQAPQWMLRMPGTSIAPLNIYEGSYKYGNEWYFLSYERREPLIIIGLEGHVKYKYVIFQIDQATNLAAEVRRRINELNTLSKL</sequence>
<gene>
    <name evidence="1" type="ORF">IQ19_00653</name>
</gene>
<reference evidence="1 2" key="1">
    <citation type="journal article" date="2015" name="Stand. Genomic Sci.">
        <title>Genomic Encyclopedia of Bacterial and Archaeal Type Strains, Phase III: the genomes of soil and plant-associated and newly described type strains.</title>
        <authorList>
            <person name="Whitman W.B."/>
            <person name="Woyke T."/>
            <person name="Klenk H.P."/>
            <person name="Zhou Y."/>
            <person name="Lilburn T.G."/>
            <person name="Beck B.J."/>
            <person name="De Vos P."/>
            <person name="Vandamme P."/>
            <person name="Eisen J.A."/>
            <person name="Garrity G."/>
            <person name="Hugenholtz P."/>
            <person name="Kyrpides N.C."/>
        </authorList>
    </citation>
    <scope>NUCLEOTIDE SEQUENCE [LARGE SCALE GENOMIC DNA]</scope>
    <source>
        <strain evidence="1 2">CGMCC 1.10115</strain>
    </source>
</reference>
<evidence type="ECO:0008006" key="3">
    <source>
        <dbReference type="Google" id="ProtNLM"/>
    </source>
</evidence>
<evidence type="ECO:0000313" key="1">
    <source>
        <dbReference type="EMBL" id="TWH91197.1"/>
    </source>
</evidence>
<protein>
    <recommendedName>
        <fullName evidence="3">PH (Pleckstrin Homology) domain-containing protein</fullName>
    </recommendedName>
</protein>
<dbReference type="EMBL" id="VLKI01000001">
    <property type="protein sequence ID" value="TWH91197.1"/>
    <property type="molecule type" value="Genomic_DNA"/>
</dbReference>